<gene>
    <name evidence="1" type="ORF">CAPSK01_003365</name>
</gene>
<proteinExistence type="predicted"/>
<protein>
    <submittedName>
        <fullName evidence="1">Uncharacterized protein</fullName>
    </submittedName>
</protein>
<dbReference type="AlphaFoldDB" id="A0A084XXQ4"/>
<dbReference type="EMBL" id="JDSS02000031">
    <property type="protein sequence ID" value="KFB67248.1"/>
    <property type="molecule type" value="Genomic_DNA"/>
</dbReference>
<reference evidence="1 2" key="1">
    <citation type="submission" date="2014-07" db="EMBL/GenBank/DDBJ databases">
        <title>Expanding our view of genomic diversity in Candidatus Accumulibacter clades.</title>
        <authorList>
            <person name="Skennerton C.T."/>
            <person name="Barr J.J."/>
            <person name="Slater F.R."/>
            <person name="Bond P.L."/>
            <person name="Tyson G.W."/>
        </authorList>
    </citation>
    <scope>NUCLEOTIDE SEQUENCE [LARGE SCALE GENOMIC DNA]</scope>
    <source>
        <strain evidence="2">SK-01</strain>
    </source>
</reference>
<comment type="caution">
    <text evidence="1">The sequence shown here is derived from an EMBL/GenBank/DDBJ whole genome shotgun (WGS) entry which is preliminary data.</text>
</comment>
<sequence length="123" mass="13345">MLDVADHCTVTAAIAEVEQHEAVQCIAVTGGVDLGVDDGVAGTAEKADQAREQIVLILRIDQHLESFALWVHACLDHRLLDAGPIVQGARVPGDFFRGMAQEIHRVELLPQALVYRVGKREVA</sequence>
<name>A0A084XXQ4_9PROT</name>
<dbReference type="Proteomes" id="UP000019812">
    <property type="component" value="Unassembled WGS sequence"/>
</dbReference>
<evidence type="ECO:0000313" key="2">
    <source>
        <dbReference type="Proteomes" id="UP000019812"/>
    </source>
</evidence>
<evidence type="ECO:0000313" key="1">
    <source>
        <dbReference type="EMBL" id="KFB67248.1"/>
    </source>
</evidence>
<accession>A0A084XXQ4</accession>
<organism evidence="1 2">
    <name type="scientific">Candidatus Accumulibacter vicinus</name>
    <dbReference type="NCBI Taxonomy" id="2954382"/>
    <lineage>
        <taxon>Bacteria</taxon>
        <taxon>Pseudomonadati</taxon>
        <taxon>Pseudomonadota</taxon>
        <taxon>Betaproteobacteria</taxon>
        <taxon>Candidatus Accumulibacter</taxon>
    </lineage>
</organism>